<dbReference type="EMBL" id="PDXF01000143">
    <property type="protein sequence ID" value="RYN86465.1"/>
    <property type="molecule type" value="Genomic_DNA"/>
</dbReference>
<dbReference type="InterPro" id="IPR009571">
    <property type="entry name" value="SUR7/Rim9-like_fungi"/>
</dbReference>
<dbReference type="Pfam" id="PF06687">
    <property type="entry name" value="SUR7"/>
    <property type="match status" value="1"/>
</dbReference>
<organism evidence="3 4">
    <name type="scientific">Alternaria tenuissima</name>
    <dbReference type="NCBI Taxonomy" id="119927"/>
    <lineage>
        <taxon>Eukaryota</taxon>
        <taxon>Fungi</taxon>
        <taxon>Dikarya</taxon>
        <taxon>Ascomycota</taxon>
        <taxon>Pezizomycotina</taxon>
        <taxon>Dothideomycetes</taxon>
        <taxon>Pleosporomycetidae</taxon>
        <taxon>Pleosporales</taxon>
        <taxon>Pleosporineae</taxon>
        <taxon>Pleosporaceae</taxon>
        <taxon>Alternaria</taxon>
        <taxon>Alternaria sect. Alternaria</taxon>
        <taxon>Alternaria alternata complex</taxon>
    </lineage>
</organism>
<keyword evidence="2" id="KW-0472">Membrane</keyword>
<name>A0ABY0FTD7_9PLEO</name>
<gene>
    <name evidence="3" type="ORF">AA0119_g12864</name>
</gene>
<keyword evidence="4" id="KW-1185">Reference proteome</keyword>
<sequence>MRFTQKKKGGTKKSSRKHHSTGIKKSKAAKPVACVVVLTFLTSVILAIFIAIGCVAPTNFVNQLDLFELHANNTYEIKLSVGYFGGCLSVDNQTGNEPSTDEQKHCVANMRSKDLDDLSEEFWEDLPLSDAAQSQVKISLNATLSQAVRLQREVFPWASVVLQPVLFVISGTMLFVALTASSHKKSYKAVLLLASLLGAFSIALSFVVAVGSGQALNALLDGDDTKTERMISEGIAIKRNSTLRYCQAVGAAATAIFYISIGVLFIRRQPQAAKYV</sequence>
<protein>
    <recommendedName>
        <fullName evidence="5">Actin cortical patch SUR7/pH-response regulator PalI</fullName>
    </recommendedName>
</protein>
<feature type="transmembrane region" description="Helical" evidence="2">
    <location>
        <begin position="32"/>
        <end position="58"/>
    </location>
</feature>
<feature type="transmembrane region" description="Helical" evidence="2">
    <location>
        <begin position="248"/>
        <end position="266"/>
    </location>
</feature>
<comment type="caution">
    <text evidence="3">The sequence shown here is derived from an EMBL/GenBank/DDBJ whole genome shotgun (WGS) entry which is preliminary data.</text>
</comment>
<feature type="region of interest" description="Disordered" evidence="1">
    <location>
        <begin position="1"/>
        <end position="24"/>
    </location>
</feature>
<proteinExistence type="predicted"/>
<reference evidence="4" key="1">
    <citation type="journal article" date="2019" name="bioRxiv">
        <title>Genomics, evolutionary history and diagnostics of the Alternaria alternata species group including apple and Asian pear pathotypes.</title>
        <authorList>
            <person name="Armitage A.D."/>
            <person name="Cockerton H.M."/>
            <person name="Sreenivasaprasad S."/>
            <person name="Woodhall J.W."/>
            <person name="Lane C.R."/>
            <person name="Harrison R.J."/>
            <person name="Clarkson J.P."/>
        </authorList>
    </citation>
    <scope>NUCLEOTIDE SEQUENCE [LARGE SCALE GENOMIC DNA]</scope>
    <source>
        <strain evidence="4">FERA 635</strain>
    </source>
</reference>
<evidence type="ECO:0000256" key="1">
    <source>
        <dbReference type="SAM" id="MobiDB-lite"/>
    </source>
</evidence>
<feature type="transmembrane region" description="Helical" evidence="2">
    <location>
        <begin position="154"/>
        <end position="178"/>
    </location>
</feature>
<feature type="transmembrane region" description="Helical" evidence="2">
    <location>
        <begin position="190"/>
        <end position="211"/>
    </location>
</feature>
<keyword evidence="2" id="KW-0812">Transmembrane</keyword>
<evidence type="ECO:0000313" key="4">
    <source>
        <dbReference type="Proteomes" id="UP000293195"/>
    </source>
</evidence>
<keyword evidence="2" id="KW-1133">Transmembrane helix</keyword>
<evidence type="ECO:0008006" key="5">
    <source>
        <dbReference type="Google" id="ProtNLM"/>
    </source>
</evidence>
<evidence type="ECO:0000313" key="3">
    <source>
        <dbReference type="EMBL" id="RYN86465.1"/>
    </source>
</evidence>
<dbReference type="Proteomes" id="UP000293195">
    <property type="component" value="Unassembled WGS sequence"/>
</dbReference>
<evidence type="ECO:0000256" key="2">
    <source>
        <dbReference type="SAM" id="Phobius"/>
    </source>
</evidence>
<accession>A0ABY0FTD7</accession>